<proteinExistence type="inferred from homology"/>
<comment type="subcellular location">
    <subcellularLocation>
        <location evidence="1">Membrane</location>
        <topology evidence="1">Multi-pass membrane protein</topology>
    </subcellularLocation>
</comment>
<keyword evidence="3 6" id="KW-0812">Transmembrane</keyword>
<feature type="transmembrane region" description="Helical" evidence="6">
    <location>
        <begin position="182"/>
        <end position="204"/>
    </location>
</feature>
<organism evidence="7 8">
    <name type="scientific">Coccomyxa viridis</name>
    <dbReference type="NCBI Taxonomy" id="1274662"/>
    <lineage>
        <taxon>Eukaryota</taxon>
        <taxon>Viridiplantae</taxon>
        <taxon>Chlorophyta</taxon>
        <taxon>core chlorophytes</taxon>
        <taxon>Trebouxiophyceae</taxon>
        <taxon>Trebouxiophyceae incertae sedis</taxon>
        <taxon>Coccomyxaceae</taxon>
        <taxon>Coccomyxa</taxon>
    </lineage>
</organism>
<feature type="transmembrane region" description="Helical" evidence="6">
    <location>
        <begin position="90"/>
        <end position="108"/>
    </location>
</feature>
<evidence type="ECO:0000256" key="2">
    <source>
        <dbReference type="ARBA" id="ARBA00005731"/>
    </source>
</evidence>
<name>A0ABP1GDG8_9CHLO</name>
<reference evidence="7 8" key="1">
    <citation type="submission" date="2024-06" db="EMBL/GenBank/DDBJ databases">
        <authorList>
            <person name="Kraege A."/>
            <person name="Thomma B."/>
        </authorList>
    </citation>
    <scope>NUCLEOTIDE SEQUENCE [LARGE SCALE GENOMIC DNA]</scope>
</reference>
<evidence type="ECO:0000256" key="3">
    <source>
        <dbReference type="ARBA" id="ARBA00022692"/>
    </source>
</evidence>
<feature type="transmembrane region" description="Helical" evidence="6">
    <location>
        <begin position="38"/>
        <end position="58"/>
    </location>
</feature>
<sequence>MVDVGGVFLAVLSAIFNGTFGTLSKIKRVQDAETPPPIFNMWMCCGILISSLPALAAGQVFTPWGFLAGAFFVVSMASTLFAIKLLGLSTASGVWCGTAVVVSFTFGVKGAGDVIHNAALAAPGLIILVAGIFGIALNGQVASRRHETQEEEKEIEDELEEGVENNAALLNSKSHETKGRRVTTSLAGLMLALVAGIFGGLVLAPMTYAREEATGIVFVPSMALGVLITAPFVTVGLILAGHAPWRLYTKASAIPGILAGCLWNAGNMCSILATQNPNVGLAIAYPIMQSGLCIAGLWGIILFHELRGREQIGYWISSVVLIAGATLLTLSK</sequence>
<feature type="transmembrane region" description="Helical" evidence="6">
    <location>
        <begin position="252"/>
        <end position="273"/>
    </location>
</feature>
<feature type="transmembrane region" description="Helical" evidence="6">
    <location>
        <begin position="114"/>
        <end position="137"/>
    </location>
</feature>
<feature type="transmembrane region" description="Helical" evidence="6">
    <location>
        <begin position="6"/>
        <end position="26"/>
    </location>
</feature>
<dbReference type="PANTHER" id="PTHR16119:SF22">
    <property type="entry name" value="EAMA DOMAIN-CONTAINING PROTEIN"/>
    <property type="match status" value="1"/>
</dbReference>
<comment type="similarity">
    <text evidence="2">Belongs to the TMEM144 family.</text>
</comment>
<dbReference type="InterPro" id="IPR012435">
    <property type="entry name" value="TMEM144"/>
</dbReference>
<dbReference type="Proteomes" id="UP001497392">
    <property type="component" value="Unassembled WGS sequence"/>
</dbReference>
<evidence type="ECO:0000313" key="8">
    <source>
        <dbReference type="Proteomes" id="UP001497392"/>
    </source>
</evidence>
<keyword evidence="4 6" id="KW-1133">Transmembrane helix</keyword>
<feature type="transmembrane region" description="Helical" evidence="6">
    <location>
        <begin position="216"/>
        <end position="240"/>
    </location>
</feature>
<dbReference type="PANTHER" id="PTHR16119">
    <property type="entry name" value="TRANSMEMBRANE PROTEIN 144"/>
    <property type="match status" value="1"/>
</dbReference>
<dbReference type="InterPro" id="IPR010651">
    <property type="entry name" value="Sugar_transport"/>
</dbReference>
<keyword evidence="8" id="KW-1185">Reference proteome</keyword>
<gene>
    <name evidence="7" type="primary">g13334</name>
    <name evidence="7" type="ORF">VP750_LOCUS11818</name>
</gene>
<evidence type="ECO:0000256" key="4">
    <source>
        <dbReference type="ARBA" id="ARBA00022989"/>
    </source>
</evidence>
<accession>A0ABP1GDG8</accession>
<dbReference type="EMBL" id="CAXHTA020000021">
    <property type="protein sequence ID" value="CAL5229912.1"/>
    <property type="molecule type" value="Genomic_DNA"/>
</dbReference>
<evidence type="ECO:0000256" key="5">
    <source>
        <dbReference type="ARBA" id="ARBA00023136"/>
    </source>
</evidence>
<evidence type="ECO:0000256" key="6">
    <source>
        <dbReference type="SAM" id="Phobius"/>
    </source>
</evidence>
<protein>
    <submittedName>
        <fullName evidence="7">G13334 protein</fullName>
    </submittedName>
</protein>
<comment type="caution">
    <text evidence="7">The sequence shown here is derived from an EMBL/GenBank/DDBJ whole genome shotgun (WGS) entry which is preliminary data.</text>
</comment>
<evidence type="ECO:0000313" key="7">
    <source>
        <dbReference type="EMBL" id="CAL5229912.1"/>
    </source>
</evidence>
<feature type="transmembrane region" description="Helical" evidence="6">
    <location>
        <begin position="64"/>
        <end position="83"/>
    </location>
</feature>
<feature type="transmembrane region" description="Helical" evidence="6">
    <location>
        <begin position="279"/>
        <end position="300"/>
    </location>
</feature>
<feature type="transmembrane region" description="Helical" evidence="6">
    <location>
        <begin position="312"/>
        <end position="330"/>
    </location>
</feature>
<dbReference type="Pfam" id="PF07857">
    <property type="entry name" value="TMEM144"/>
    <property type="match status" value="1"/>
</dbReference>
<keyword evidence="5 6" id="KW-0472">Membrane</keyword>
<evidence type="ECO:0000256" key="1">
    <source>
        <dbReference type="ARBA" id="ARBA00004141"/>
    </source>
</evidence>